<evidence type="ECO:0000256" key="3">
    <source>
        <dbReference type="ARBA" id="ARBA00012757"/>
    </source>
</evidence>
<dbReference type="Gene3D" id="2.70.98.40">
    <property type="entry name" value="Glycoside hydrolase, family 65, N-terminal domain"/>
    <property type="match status" value="1"/>
</dbReference>
<dbReference type="Gene3D" id="2.60.420.10">
    <property type="entry name" value="Maltose phosphorylase, domain 3"/>
    <property type="match status" value="1"/>
</dbReference>
<evidence type="ECO:0000259" key="8">
    <source>
        <dbReference type="Pfam" id="PF03633"/>
    </source>
</evidence>
<dbReference type="Pfam" id="PF03636">
    <property type="entry name" value="Glyco_hydro_65N"/>
    <property type="match status" value="1"/>
</dbReference>
<dbReference type="SUPFAM" id="SSF74650">
    <property type="entry name" value="Galactose mutarotase-like"/>
    <property type="match status" value="1"/>
</dbReference>
<dbReference type="Gene3D" id="1.50.10.10">
    <property type="match status" value="1"/>
</dbReference>
<dbReference type="InterPro" id="IPR008928">
    <property type="entry name" value="6-hairpin_glycosidase_sf"/>
</dbReference>
<evidence type="ECO:0000313" key="10">
    <source>
        <dbReference type="EMBL" id="KAA8916057.1"/>
    </source>
</evidence>
<dbReference type="InterPro" id="IPR012341">
    <property type="entry name" value="6hp_glycosidase-like_sf"/>
</dbReference>
<comment type="similarity">
    <text evidence="2">Belongs to the glycosyl hydrolase 65 family.</text>
</comment>
<feature type="domain" description="Glycoside hydrolase family 65 N-terminal" evidence="9">
    <location>
        <begin position="87"/>
        <end position="347"/>
    </location>
</feature>
<protein>
    <recommendedName>
        <fullName evidence="3">alpha,alpha-trehalase</fullName>
        <ecNumber evidence="3">3.2.1.28</ecNumber>
    </recommendedName>
</protein>
<feature type="domain" description="Glycoside hydrolase family 65 C-terminal" evidence="8">
    <location>
        <begin position="753"/>
        <end position="800"/>
    </location>
</feature>
<name>A0A642V8Z8_9ASCO</name>
<dbReference type="InterPro" id="IPR011013">
    <property type="entry name" value="Gal_mutarotase_sf_dom"/>
</dbReference>
<evidence type="ECO:0000256" key="4">
    <source>
        <dbReference type="ARBA" id="ARBA00022801"/>
    </source>
</evidence>
<dbReference type="Pfam" id="PF03633">
    <property type="entry name" value="Glyco_hydro_65C"/>
    <property type="match status" value="1"/>
</dbReference>
<dbReference type="InterPro" id="IPR005194">
    <property type="entry name" value="Glyco_hydro_65_C"/>
</dbReference>
<comment type="catalytic activity">
    <reaction evidence="1">
        <text>alpha,alpha-trehalose + H2O = alpha-D-glucose + beta-D-glucose</text>
        <dbReference type="Rhea" id="RHEA:32675"/>
        <dbReference type="ChEBI" id="CHEBI:15377"/>
        <dbReference type="ChEBI" id="CHEBI:15903"/>
        <dbReference type="ChEBI" id="CHEBI:16551"/>
        <dbReference type="ChEBI" id="CHEBI:17925"/>
        <dbReference type="EC" id="3.2.1.28"/>
    </reaction>
</comment>
<feature type="chain" id="PRO_5024933491" description="alpha,alpha-trehalase" evidence="6">
    <location>
        <begin position="24"/>
        <end position="1011"/>
    </location>
</feature>
<keyword evidence="5" id="KW-0325">Glycoprotein</keyword>
<dbReference type="InterPro" id="IPR005195">
    <property type="entry name" value="Glyco_hydro_65_M"/>
</dbReference>
<feature type="signal peptide" evidence="6">
    <location>
        <begin position="1"/>
        <end position="23"/>
    </location>
</feature>
<organism evidence="10 11">
    <name type="scientific">Trichomonascus ciferrii</name>
    <dbReference type="NCBI Taxonomy" id="44093"/>
    <lineage>
        <taxon>Eukaryota</taxon>
        <taxon>Fungi</taxon>
        <taxon>Dikarya</taxon>
        <taxon>Ascomycota</taxon>
        <taxon>Saccharomycotina</taxon>
        <taxon>Dipodascomycetes</taxon>
        <taxon>Dipodascales</taxon>
        <taxon>Trichomonascaceae</taxon>
        <taxon>Trichomonascus</taxon>
        <taxon>Trichomonascus ciferrii complex</taxon>
    </lineage>
</organism>
<dbReference type="Proteomes" id="UP000761534">
    <property type="component" value="Unassembled WGS sequence"/>
</dbReference>
<evidence type="ECO:0000256" key="1">
    <source>
        <dbReference type="ARBA" id="ARBA00001576"/>
    </source>
</evidence>
<dbReference type="GO" id="GO:0004555">
    <property type="term" value="F:alpha,alpha-trehalase activity"/>
    <property type="evidence" value="ECO:0007669"/>
    <property type="project" value="UniProtKB-EC"/>
</dbReference>
<dbReference type="PANTHER" id="PTHR11051:SF8">
    <property type="entry name" value="PROTEIN-GLUCOSYLGALACTOSYLHYDROXYLYSINE GLUCOSIDASE"/>
    <property type="match status" value="1"/>
</dbReference>
<dbReference type="PANTHER" id="PTHR11051">
    <property type="entry name" value="GLYCOSYL HYDROLASE-RELATED"/>
    <property type="match status" value="1"/>
</dbReference>
<dbReference type="InterPro" id="IPR037018">
    <property type="entry name" value="GH65_N"/>
</dbReference>
<comment type="caution">
    <text evidence="10">The sequence shown here is derived from an EMBL/GenBank/DDBJ whole genome shotgun (WGS) entry which is preliminary data.</text>
</comment>
<keyword evidence="6" id="KW-0732">Signal</keyword>
<evidence type="ECO:0000256" key="2">
    <source>
        <dbReference type="ARBA" id="ARBA00006768"/>
    </source>
</evidence>
<dbReference type="GO" id="GO:0030246">
    <property type="term" value="F:carbohydrate binding"/>
    <property type="evidence" value="ECO:0007669"/>
    <property type="project" value="InterPro"/>
</dbReference>
<dbReference type="FunFam" id="1.50.10.10:FF:000032">
    <property type="entry name" value="Vacuolar acid trehalase"/>
    <property type="match status" value="1"/>
</dbReference>
<dbReference type="VEuPathDB" id="FungiDB:TRICI_001780"/>
<accession>A0A642V8Z8</accession>
<dbReference type="GO" id="GO:0005993">
    <property type="term" value="P:trehalose catabolic process"/>
    <property type="evidence" value="ECO:0007669"/>
    <property type="project" value="TreeGrafter"/>
</dbReference>
<dbReference type="EC" id="3.2.1.28" evidence="3"/>
<sequence>MLGVLSYPLHFLVLAVVSAGVHANAKIDDTNVINDLTFRPAPPPPSESNQTSNYYQHVDNERNFYDDTDWMLYTTFFRNNSFAIQPYSANGYIGTRIPVEGQGYSVDPNVTHPDGDLPTNGWPLFNERYTGAFVAGFWDRQPDLPETNYPELLKNGSESVISTIPQWTDLRVKDVKTNEVFAANLTPAADQIKNYQQSLSLKNGIVQTKLTWFPDEGDSCYQMTYAILTHRKRPNLGIVKLDLVPSSDAEIEIQDILDIGTAHRSVYSDSAVEDDLPSIWYSVKADGVRNVSAYEYSTLTFSDNSQVDLDSRETVKEDNVVSQSIPLKLSKGQKFTVYKFVGIASSDAFPDDTFGTAMKAAKSAAAGGWNTLLAEHNEAWEDLWDEADIEVPGDEELQVSIRATLFHLLSNVRDGDEGPGLGDNSIAVGGLSSDSYAGMIFWDADIWMGPGLQALHPSHAASINNYRTRMRNQAIANAEEYNLDGAIYPWTSGRYGNCTSSGPCVDYQYHLNFDIAMAHWHYYLSTNDTDWLKETGYPIMRDAAEMFASYVVKNGSTDGQYYTYNLTDPDEYANHVDNGGYTNGGITQLMKWVARASEILGEDVDPQWKDIQEHMHIPERKDLDLTLEFDEMNGTAAIKQADIVMLTYPLEYPQTESRGKTNLEYYAERQSEDGPAMTYAIFAIDETVLNSQGCGAYTYLMYAHQPYLRRPYYQFSEQLLDDFTENGGTRPAFPFLTGHGGYLQVYTHGLTGFRPREDALYLDPTLPPQIPDGVTIRGLKYQGAVFDVNIMPNETTVTRRADKFYSTNFNETAEEFPIRIGDRNPEAGIHTLRVDESLQIPTYRPDLNGTVIDGNLIECKPVSSRDDWVAGSYPFGLNDGDNSTAWQPLSEEKSSVIVDLGSAQKFSSAYFLWGDVPPRKVSIGIPKGNHGNNVTTAEKVKDIHWIINNENVKISQPWSNKTNASEIVINPGNETTLKFGSSFDSRFVQVSVEGSYMDDGRGGRVVEFALM</sequence>
<gene>
    <name evidence="10" type="ORF">TRICI_001780</name>
</gene>
<dbReference type="Pfam" id="PF03632">
    <property type="entry name" value="Glyco_hydro_65m"/>
    <property type="match status" value="1"/>
</dbReference>
<evidence type="ECO:0000259" key="9">
    <source>
        <dbReference type="Pfam" id="PF03636"/>
    </source>
</evidence>
<proteinExistence type="inferred from homology"/>
<reference evidence="10" key="1">
    <citation type="journal article" date="2019" name="G3 (Bethesda)">
        <title>Genome Assemblies of Two Rare Opportunistic Yeast Pathogens: Diutina rugosa (syn. Candida rugosa) and Trichomonascus ciferrii (syn. Candida ciferrii).</title>
        <authorList>
            <person name="Mixao V."/>
            <person name="Saus E."/>
            <person name="Hansen A.P."/>
            <person name="Lass-Florl C."/>
            <person name="Gabaldon T."/>
        </authorList>
    </citation>
    <scope>NUCLEOTIDE SEQUENCE</scope>
    <source>
        <strain evidence="10">CBS 4856</strain>
    </source>
</reference>
<dbReference type="EMBL" id="SWFS01000125">
    <property type="protein sequence ID" value="KAA8916057.1"/>
    <property type="molecule type" value="Genomic_DNA"/>
</dbReference>
<keyword evidence="11" id="KW-1185">Reference proteome</keyword>
<dbReference type="GO" id="GO:0009277">
    <property type="term" value="C:fungal-type cell wall"/>
    <property type="evidence" value="ECO:0007669"/>
    <property type="project" value="TreeGrafter"/>
</dbReference>
<evidence type="ECO:0000259" key="7">
    <source>
        <dbReference type="Pfam" id="PF03632"/>
    </source>
</evidence>
<keyword evidence="4" id="KW-0378">Hydrolase</keyword>
<feature type="domain" description="Glycoside hydrolase family 65 central catalytic" evidence="7">
    <location>
        <begin position="403"/>
        <end position="630"/>
    </location>
</feature>
<evidence type="ECO:0000313" key="11">
    <source>
        <dbReference type="Proteomes" id="UP000761534"/>
    </source>
</evidence>
<dbReference type="Gene3D" id="2.60.120.260">
    <property type="entry name" value="Galactose-binding domain-like"/>
    <property type="match status" value="1"/>
</dbReference>
<dbReference type="SUPFAM" id="SSF48208">
    <property type="entry name" value="Six-hairpin glycosidases"/>
    <property type="match status" value="1"/>
</dbReference>
<dbReference type="OrthoDB" id="200349at2759"/>
<evidence type="ECO:0000256" key="6">
    <source>
        <dbReference type="SAM" id="SignalP"/>
    </source>
</evidence>
<dbReference type="AlphaFoldDB" id="A0A642V8Z8"/>
<evidence type="ECO:0000256" key="5">
    <source>
        <dbReference type="ARBA" id="ARBA00023180"/>
    </source>
</evidence>
<dbReference type="InterPro" id="IPR005196">
    <property type="entry name" value="Glyco_hydro_65_N"/>
</dbReference>